<feature type="domain" description="PrcB C-terminal" evidence="2">
    <location>
        <begin position="82"/>
        <end position="139"/>
    </location>
</feature>
<proteinExistence type="predicted"/>
<accession>A0A4V2UVA6</accession>
<feature type="chain" id="PRO_5039059927" evidence="1">
    <location>
        <begin position="24"/>
        <end position="162"/>
    </location>
</feature>
<evidence type="ECO:0000313" key="3">
    <source>
        <dbReference type="EMBL" id="TCS95017.1"/>
    </source>
</evidence>
<sequence length="162" mass="17413">MKQPKIFLCLCMFCLFVTGCGLDSSPNDQSNAGGANTDMKETKLDFKIIPVSDLPESLQTKANELVMSKNGGNFTAFSDQKTFIVIALGERRTGGYSIDVEKVIQKGSKLTVSAKEEAPPKGSFVTQAITYPSIVVVVKGGPFDPIEIDLKRAPSTDSGETQ</sequence>
<keyword evidence="4" id="KW-1185">Reference proteome</keyword>
<evidence type="ECO:0000259" key="2">
    <source>
        <dbReference type="Pfam" id="PF14343"/>
    </source>
</evidence>
<dbReference type="AlphaFoldDB" id="A0A4V2UVA6"/>
<comment type="caution">
    <text evidence="3">The sequence shown here is derived from an EMBL/GenBank/DDBJ whole genome shotgun (WGS) entry which is preliminary data.</text>
</comment>
<feature type="signal peptide" evidence="1">
    <location>
        <begin position="1"/>
        <end position="23"/>
    </location>
</feature>
<dbReference type="InterPro" id="IPR025748">
    <property type="entry name" value="PrcB_C_dom"/>
</dbReference>
<gene>
    <name evidence="3" type="ORF">EDD58_103442</name>
</gene>
<dbReference type="Proteomes" id="UP000294937">
    <property type="component" value="Unassembled WGS sequence"/>
</dbReference>
<dbReference type="GO" id="GO:0008233">
    <property type="term" value="F:peptidase activity"/>
    <property type="evidence" value="ECO:0007669"/>
    <property type="project" value="UniProtKB-KW"/>
</dbReference>
<protein>
    <submittedName>
        <fullName evidence="3">Protease stability complex PrcB-like protein</fullName>
    </submittedName>
</protein>
<evidence type="ECO:0000256" key="1">
    <source>
        <dbReference type="SAM" id="SignalP"/>
    </source>
</evidence>
<keyword evidence="1" id="KW-0732">Signal</keyword>
<dbReference type="Pfam" id="PF14343">
    <property type="entry name" value="PrcB_C"/>
    <property type="match status" value="1"/>
</dbReference>
<organism evidence="3 4">
    <name type="scientific">Hazenella coriacea</name>
    <dbReference type="NCBI Taxonomy" id="1179467"/>
    <lineage>
        <taxon>Bacteria</taxon>
        <taxon>Bacillati</taxon>
        <taxon>Bacillota</taxon>
        <taxon>Bacilli</taxon>
        <taxon>Bacillales</taxon>
        <taxon>Thermoactinomycetaceae</taxon>
        <taxon>Hazenella</taxon>
    </lineage>
</organism>
<evidence type="ECO:0000313" key="4">
    <source>
        <dbReference type="Proteomes" id="UP000294937"/>
    </source>
</evidence>
<dbReference type="EMBL" id="SMAG01000003">
    <property type="protein sequence ID" value="TCS95017.1"/>
    <property type="molecule type" value="Genomic_DNA"/>
</dbReference>
<reference evidence="3 4" key="1">
    <citation type="submission" date="2019-03" db="EMBL/GenBank/DDBJ databases">
        <title>Genomic Encyclopedia of Type Strains, Phase IV (KMG-IV): sequencing the most valuable type-strain genomes for metagenomic binning, comparative biology and taxonomic classification.</title>
        <authorList>
            <person name="Goeker M."/>
        </authorList>
    </citation>
    <scope>NUCLEOTIDE SEQUENCE [LARGE SCALE GENOMIC DNA]</scope>
    <source>
        <strain evidence="3 4">DSM 45707</strain>
    </source>
</reference>
<dbReference type="RefSeq" id="WP_131924377.1">
    <property type="nucleotide sequence ID" value="NZ_SMAG01000003.1"/>
</dbReference>
<keyword evidence="3" id="KW-0378">Hydrolase</keyword>
<dbReference type="OrthoDB" id="2476445at2"/>
<dbReference type="PROSITE" id="PS51257">
    <property type="entry name" value="PROKAR_LIPOPROTEIN"/>
    <property type="match status" value="1"/>
</dbReference>
<name>A0A4V2UVA6_9BACL</name>
<keyword evidence="3" id="KW-0645">Protease</keyword>
<dbReference type="GO" id="GO:0006508">
    <property type="term" value="P:proteolysis"/>
    <property type="evidence" value="ECO:0007669"/>
    <property type="project" value="UniProtKB-KW"/>
</dbReference>